<organism evidence="13 14">
    <name type="scientific">Ilex paraguariensis</name>
    <name type="common">yerba mate</name>
    <dbReference type="NCBI Taxonomy" id="185542"/>
    <lineage>
        <taxon>Eukaryota</taxon>
        <taxon>Viridiplantae</taxon>
        <taxon>Streptophyta</taxon>
        <taxon>Embryophyta</taxon>
        <taxon>Tracheophyta</taxon>
        <taxon>Spermatophyta</taxon>
        <taxon>Magnoliopsida</taxon>
        <taxon>eudicotyledons</taxon>
        <taxon>Gunneridae</taxon>
        <taxon>Pentapetalae</taxon>
        <taxon>asterids</taxon>
        <taxon>campanulids</taxon>
        <taxon>Aquifoliales</taxon>
        <taxon>Aquifoliaceae</taxon>
        <taxon>Ilex</taxon>
    </lineage>
</organism>
<dbReference type="CDD" id="cd11043">
    <property type="entry name" value="CYP90-like"/>
    <property type="match status" value="1"/>
</dbReference>
<evidence type="ECO:0000256" key="4">
    <source>
        <dbReference type="ARBA" id="ARBA00022692"/>
    </source>
</evidence>
<gene>
    <name evidence="13" type="ORF">ILEXP_LOCUS17926</name>
</gene>
<comment type="caution">
    <text evidence="13">The sequence shown here is derived from an EMBL/GenBank/DDBJ whole genome shotgun (WGS) entry which is preliminary data.</text>
</comment>
<dbReference type="PROSITE" id="PS00086">
    <property type="entry name" value="CYTOCHROME_P450"/>
    <property type="match status" value="1"/>
</dbReference>
<dbReference type="Proteomes" id="UP001642360">
    <property type="component" value="Unassembled WGS sequence"/>
</dbReference>
<keyword evidence="4 12" id="KW-0812">Transmembrane</keyword>
<comment type="subcellular location">
    <subcellularLocation>
        <location evidence="2">Membrane</location>
        <topology evidence="2">Single-pass membrane protein</topology>
    </subcellularLocation>
</comment>
<dbReference type="PANTHER" id="PTHR24286">
    <property type="entry name" value="CYTOCHROME P450 26"/>
    <property type="match status" value="1"/>
</dbReference>
<dbReference type="PRINTS" id="PR00385">
    <property type="entry name" value="P450"/>
</dbReference>
<name>A0ABC8RXY5_9AQUA</name>
<keyword evidence="6 12" id="KW-1133">Transmembrane helix</keyword>
<comment type="cofactor">
    <cofactor evidence="1 10">
        <name>heme</name>
        <dbReference type="ChEBI" id="CHEBI:30413"/>
    </cofactor>
</comment>
<dbReference type="GO" id="GO:0016020">
    <property type="term" value="C:membrane"/>
    <property type="evidence" value="ECO:0007669"/>
    <property type="project" value="UniProtKB-SubCell"/>
</dbReference>
<evidence type="ECO:0000256" key="3">
    <source>
        <dbReference type="ARBA" id="ARBA00010617"/>
    </source>
</evidence>
<dbReference type="SUPFAM" id="SSF48264">
    <property type="entry name" value="Cytochrome P450"/>
    <property type="match status" value="1"/>
</dbReference>
<dbReference type="InterPro" id="IPR017972">
    <property type="entry name" value="Cyt_P450_CS"/>
</dbReference>
<dbReference type="PRINTS" id="PR00463">
    <property type="entry name" value="EP450I"/>
</dbReference>
<keyword evidence="9 12" id="KW-0472">Membrane</keyword>
<keyword evidence="11" id="KW-0503">Monooxygenase</keyword>
<evidence type="ECO:0000256" key="2">
    <source>
        <dbReference type="ARBA" id="ARBA00004167"/>
    </source>
</evidence>
<evidence type="ECO:0000256" key="11">
    <source>
        <dbReference type="RuleBase" id="RU000461"/>
    </source>
</evidence>
<dbReference type="Gene3D" id="1.10.630.10">
    <property type="entry name" value="Cytochrome P450"/>
    <property type="match status" value="1"/>
</dbReference>
<evidence type="ECO:0008006" key="15">
    <source>
        <dbReference type="Google" id="ProtNLM"/>
    </source>
</evidence>
<comment type="similarity">
    <text evidence="3 11">Belongs to the cytochrome P450 family.</text>
</comment>
<evidence type="ECO:0000313" key="13">
    <source>
        <dbReference type="EMBL" id="CAK9149841.1"/>
    </source>
</evidence>
<dbReference type="InterPro" id="IPR001128">
    <property type="entry name" value="Cyt_P450"/>
</dbReference>
<evidence type="ECO:0000256" key="5">
    <source>
        <dbReference type="ARBA" id="ARBA00022723"/>
    </source>
</evidence>
<keyword evidence="8 10" id="KW-0408">Iron</keyword>
<reference evidence="13 14" key="1">
    <citation type="submission" date="2024-02" db="EMBL/GenBank/DDBJ databases">
        <authorList>
            <person name="Vignale AGUSTIN F."/>
            <person name="Sosa J E."/>
            <person name="Modenutti C."/>
        </authorList>
    </citation>
    <scope>NUCLEOTIDE SEQUENCE [LARGE SCALE GENOMIC DNA]</scope>
</reference>
<evidence type="ECO:0000256" key="7">
    <source>
        <dbReference type="ARBA" id="ARBA00023002"/>
    </source>
</evidence>
<keyword evidence="5 10" id="KW-0479">Metal-binding</keyword>
<feature type="transmembrane region" description="Helical" evidence="12">
    <location>
        <begin position="31"/>
        <end position="48"/>
    </location>
</feature>
<feature type="binding site" description="axial binding residue" evidence="10">
    <location>
        <position position="450"/>
    </location>
    <ligand>
        <name>heme</name>
        <dbReference type="ChEBI" id="CHEBI:30413"/>
    </ligand>
    <ligandPart>
        <name>Fe</name>
        <dbReference type="ChEBI" id="CHEBI:18248"/>
    </ligandPart>
</feature>
<evidence type="ECO:0000256" key="10">
    <source>
        <dbReference type="PIRSR" id="PIRSR602401-1"/>
    </source>
</evidence>
<evidence type="ECO:0000256" key="12">
    <source>
        <dbReference type="SAM" id="Phobius"/>
    </source>
</evidence>
<dbReference type="GO" id="GO:0004497">
    <property type="term" value="F:monooxygenase activity"/>
    <property type="evidence" value="ECO:0007669"/>
    <property type="project" value="UniProtKB-KW"/>
</dbReference>
<evidence type="ECO:0000256" key="9">
    <source>
        <dbReference type="ARBA" id="ARBA00023136"/>
    </source>
</evidence>
<dbReference type="AlphaFoldDB" id="A0ABC8RXY5"/>
<sequence length="501" mass="57024">MSKAIYARLTGSGFSTFVLCFAFAMNLFLSSLLFLGVLSSFIFLIFIFHNRRPNSLNLPPGKKGWPVLGEAVEFVSLGRKGNPEKFIDDRKKKYSSELFKTSLAGENMVVFCGASANKFLFSNENKLVVSWWPPTIEKITISSKNTTNTIGETKQMRRYLPEFLKPEALQRYVEVMDCMARYQLEAEWIPNTQVKVLPLSKKYTFAVACKLFMNVEDSEQVTRFAHPFTSVMAGLLSVPINFPGTAFNRGIRAANRIREELLPIIRQRRSLLSEKKEMATGDLLSHMLLATDEDGKFMSEMEIADKILGLLLASHDTTSTVITFVIYYLADHPRVYAQVLEEQMEIRKSKGPEKMLNWDDIQKMKYSRNVVNEVLRLAPPSQGAFKEVISDFTFAGFTIPKGWKVHWSVYSTHKDPKYFLNPEKFDPSRFEGSGPLPFTFVPFGGGPRMCPGSEFARLEILIFIHNLVTKFKWKKIIPDEKVIFDPAPIPVNDLPIRLASL</sequence>
<proteinExistence type="inferred from homology"/>
<dbReference type="InterPro" id="IPR002401">
    <property type="entry name" value="Cyt_P450_E_grp-I"/>
</dbReference>
<protein>
    <recommendedName>
        <fullName evidence="15">Cytochrome P450</fullName>
    </recommendedName>
</protein>
<keyword evidence="10 11" id="KW-0349">Heme</keyword>
<keyword evidence="7 11" id="KW-0560">Oxidoreductase</keyword>
<dbReference type="PANTHER" id="PTHR24286:SF53">
    <property type="entry name" value="BETA-AMYRIN 28-OXIDASE-LIKE"/>
    <property type="match status" value="1"/>
</dbReference>
<evidence type="ECO:0000256" key="6">
    <source>
        <dbReference type="ARBA" id="ARBA00022989"/>
    </source>
</evidence>
<dbReference type="FunFam" id="1.10.630.10:FF:000022">
    <property type="entry name" value="Taxadiene 5-alpha hydroxylase"/>
    <property type="match status" value="1"/>
</dbReference>
<dbReference type="InterPro" id="IPR036396">
    <property type="entry name" value="Cyt_P450_sf"/>
</dbReference>
<dbReference type="Pfam" id="PF00067">
    <property type="entry name" value="p450"/>
    <property type="match status" value="1"/>
</dbReference>
<dbReference type="GO" id="GO:0046872">
    <property type="term" value="F:metal ion binding"/>
    <property type="evidence" value="ECO:0007669"/>
    <property type="project" value="UniProtKB-KW"/>
</dbReference>
<accession>A0ABC8RXY5</accession>
<evidence type="ECO:0000313" key="14">
    <source>
        <dbReference type="Proteomes" id="UP001642360"/>
    </source>
</evidence>
<evidence type="ECO:0000256" key="1">
    <source>
        <dbReference type="ARBA" id="ARBA00001971"/>
    </source>
</evidence>
<evidence type="ECO:0000256" key="8">
    <source>
        <dbReference type="ARBA" id="ARBA00023004"/>
    </source>
</evidence>
<keyword evidence="14" id="KW-1185">Reference proteome</keyword>
<dbReference type="EMBL" id="CAUOFW020001947">
    <property type="protein sequence ID" value="CAK9149841.1"/>
    <property type="molecule type" value="Genomic_DNA"/>
</dbReference>